<proteinExistence type="inferred from homology"/>
<organism evidence="7">
    <name type="scientific">Paraconexibacter sp. AEG42_29</name>
    <dbReference type="NCBI Taxonomy" id="2997339"/>
    <lineage>
        <taxon>Bacteria</taxon>
        <taxon>Bacillati</taxon>
        <taxon>Actinomycetota</taxon>
        <taxon>Thermoleophilia</taxon>
        <taxon>Solirubrobacterales</taxon>
        <taxon>Paraconexibacteraceae</taxon>
        <taxon>Paraconexibacter</taxon>
    </lineage>
</organism>
<dbReference type="Gene3D" id="1.10.1740.10">
    <property type="match status" value="1"/>
</dbReference>
<dbReference type="PANTHER" id="PTHR43133">
    <property type="entry name" value="RNA POLYMERASE ECF-TYPE SIGMA FACTO"/>
    <property type="match status" value="1"/>
</dbReference>
<sequence>MADAKNELMALVDMPDEDLMQLVRKGDNAAFAIIYERHSTAAFSLAYRMTQNRNAAEDVVQESFLSLWRSNARYDRARGSVRTWVLGIVHNRAIDALRRSIGHDKRRASDEGLEERFEARERTEVEAGRREEAREVRTALETLPSEQCRVIELAYFGGFTHSEIAKMLDTPIGTVKGRMRLGLEKMRHQLGGLQDLPS</sequence>
<dbReference type="CDD" id="cd06171">
    <property type="entry name" value="Sigma70_r4"/>
    <property type="match status" value="1"/>
</dbReference>
<evidence type="ECO:0000256" key="4">
    <source>
        <dbReference type="ARBA" id="ARBA00023163"/>
    </source>
</evidence>
<dbReference type="KEGG" id="parq:DSM112329_03924"/>
<dbReference type="InterPro" id="IPR013325">
    <property type="entry name" value="RNA_pol_sigma_r2"/>
</dbReference>
<evidence type="ECO:0000313" key="7">
    <source>
        <dbReference type="EMBL" id="XAY07046.1"/>
    </source>
</evidence>
<feature type="domain" description="RNA polymerase sigma-70 region 2" evidence="5">
    <location>
        <begin position="34"/>
        <end position="99"/>
    </location>
</feature>
<gene>
    <name evidence="7" type="primary">sigK_2</name>
    <name evidence="7" type="ORF">DSM112329_03924</name>
</gene>
<dbReference type="GO" id="GO:0006352">
    <property type="term" value="P:DNA-templated transcription initiation"/>
    <property type="evidence" value="ECO:0007669"/>
    <property type="project" value="InterPro"/>
</dbReference>
<evidence type="ECO:0000256" key="2">
    <source>
        <dbReference type="ARBA" id="ARBA00023015"/>
    </source>
</evidence>
<name>A0AAU7AZ67_9ACTN</name>
<keyword evidence="4" id="KW-0804">Transcription</keyword>
<protein>
    <submittedName>
        <fullName evidence="7">ECF RNA polymerase sigma factor SigK</fullName>
    </submittedName>
</protein>
<dbReference type="InterPro" id="IPR007627">
    <property type="entry name" value="RNA_pol_sigma70_r2"/>
</dbReference>
<dbReference type="GO" id="GO:0003677">
    <property type="term" value="F:DNA binding"/>
    <property type="evidence" value="ECO:0007669"/>
    <property type="project" value="InterPro"/>
</dbReference>
<dbReference type="InterPro" id="IPR014284">
    <property type="entry name" value="RNA_pol_sigma-70_dom"/>
</dbReference>
<evidence type="ECO:0000256" key="3">
    <source>
        <dbReference type="ARBA" id="ARBA00023082"/>
    </source>
</evidence>
<feature type="domain" description="RNA polymerase sigma factor 70 region 4 type 2" evidence="6">
    <location>
        <begin position="134"/>
        <end position="186"/>
    </location>
</feature>
<dbReference type="GO" id="GO:0016987">
    <property type="term" value="F:sigma factor activity"/>
    <property type="evidence" value="ECO:0007669"/>
    <property type="project" value="UniProtKB-KW"/>
</dbReference>
<comment type="similarity">
    <text evidence="1">Belongs to the sigma-70 factor family. ECF subfamily.</text>
</comment>
<dbReference type="PANTHER" id="PTHR43133:SF62">
    <property type="entry name" value="RNA POLYMERASE SIGMA FACTOR SIGZ"/>
    <property type="match status" value="1"/>
</dbReference>
<dbReference type="InterPro" id="IPR039425">
    <property type="entry name" value="RNA_pol_sigma-70-like"/>
</dbReference>
<dbReference type="InterPro" id="IPR013249">
    <property type="entry name" value="RNA_pol_sigma70_r4_t2"/>
</dbReference>
<evidence type="ECO:0000256" key="1">
    <source>
        <dbReference type="ARBA" id="ARBA00010641"/>
    </source>
</evidence>
<evidence type="ECO:0000259" key="5">
    <source>
        <dbReference type="Pfam" id="PF04542"/>
    </source>
</evidence>
<dbReference type="EMBL" id="CP114014">
    <property type="protein sequence ID" value="XAY07046.1"/>
    <property type="molecule type" value="Genomic_DNA"/>
</dbReference>
<dbReference type="Gene3D" id="1.10.10.10">
    <property type="entry name" value="Winged helix-like DNA-binding domain superfamily/Winged helix DNA-binding domain"/>
    <property type="match status" value="1"/>
</dbReference>
<dbReference type="Pfam" id="PF08281">
    <property type="entry name" value="Sigma70_r4_2"/>
    <property type="match status" value="1"/>
</dbReference>
<reference evidence="7" key="1">
    <citation type="submission" date="2022-12" db="EMBL/GenBank/DDBJ databases">
        <title>Paraconexibacter alkalitolerans sp. nov. and Baekduia alba sp. nov., isolated from soil and emended description of the genera Paraconexibacter (Chun et al., 2020) and Baekduia (An et al., 2020).</title>
        <authorList>
            <person name="Vieira S."/>
            <person name="Huber K.J."/>
            <person name="Geppert A."/>
            <person name="Wolf J."/>
            <person name="Neumann-Schaal M."/>
            <person name="Muesken M."/>
            <person name="Overmann J."/>
        </authorList>
    </citation>
    <scope>NUCLEOTIDE SEQUENCE</scope>
    <source>
        <strain evidence="7">AEG42_29</strain>
    </source>
</reference>
<dbReference type="SUPFAM" id="SSF88659">
    <property type="entry name" value="Sigma3 and sigma4 domains of RNA polymerase sigma factors"/>
    <property type="match status" value="1"/>
</dbReference>
<dbReference type="InterPro" id="IPR013324">
    <property type="entry name" value="RNA_pol_sigma_r3/r4-like"/>
</dbReference>
<dbReference type="RefSeq" id="WP_354698257.1">
    <property type="nucleotide sequence ID" value="NZ_CP114014.1"/>
</dbReference>
<dbReference type="SUPFAM" id="SSF88946">
    <property type="entry name" value="Sigma2 domain of RNA polymerase sigma factors"/>
    <property type="match status" value="1"/>
</dbReference>
<accession>A0AAU7AZ67</accession>
<dbReference type="AlphaFoldDB" id="A0AAU7AZ67"/>
<dbReference type="InterPro" id="IPR036388">
    <property type="entry name" value="WH-like_DNA-bd_sf"/>
</dbReference>
<keyword evidence="3" id="KW-0731">Sigma factor</keyword>
<evidence type="ECO:0000259" key="6">
    <source>
        <dbReference type="Pfam" id="PF08281"/>
    </source>
</evidence>
<dbReference type="NCBIfam" id="TIGR02937">
    <property type="entry name" value="sigma70-ECF"/>
    <property type="match status" value="1"/>
</dbReference>
<dbReference type="Pfam" id="PF04542">
    <property type="entry name" value="Sigma70_r2"/>
    <property type="match status" value="1"/>
</dbReference>
<keyword evidence="2" id="KW-0805">Transcription regulation</keyword>